<gene>
    <name evidence="6" type="ORF">ABID26_004987</name>
</gene>
<dbReference type="PROSITE" id="PS00894">
    <property type="entry name" value="HTH_DEOR_1"/>
    <property type="match status" value="1"/>
</dbReference>
<protein>
    <submittedName>
        <fullName evidence="6">DeoR/GlpR family transcriptional regulator of sugar metabolism</fullName>
    </submittedName>
</protein>
<keyword evidence="1" id="KW-0678">Repressor</keyword>
<dbReference type="InterPro" id="IPR036388">
    <property type="entry name" value="WH-like_DNA-bd_sf"/>
</dbReference>
<dbReference type="InterPro" id="IPR018356">
    <property type="entry name" value="Tscrpt_reg_HTH_DeoR_CS"/>
</dbReference>
<evidence type="ECO:0000256" key="3">
    <source>
        <dbReference type="ARBA" id="ARBA00023125"/>
    </source>
</evidence>
<dbReference type="SMART" id="SM00420">
    <property type="entry name" value="HTH_DEOR"/>
    <property type="match status" value="1"/>
</dbReference>
<keyword evidence="7" id="KW-1185">Reference proteome</keyword>
<proteinExistence type="predicted"/>
<evidence type="ECO:0000313" key="7">
    <source>
        <dbReference type="Proteomes" id="UP001549036"/>
    </source>
</evidence>
<comment type="caution">
    <text evidence="6">The sequence shown here is derived from an EMBL/GenBank/DDBJ whole genome shotgun (WGS) entry which is preliminary data.</text>
</comment>
<dbReference type="SUPFAM" id="SSF46785">
    <property type="entry name" value="Winged helix' DNA-binding domain"/>
    <property type="match status" value="1"/>
</dbReference>
<dbReference type="InterPro" id="IPR014036">
    <property type="entry name" value="DeoR-like_C"/>
</dbReference>
<dbReference type="SMART" id="SM01134">
    <property type="entry name" value="DeoRC"/>
    <property type="match status" value="1"/>
</dbReference>
<dbReference type="SUPFAM" id="SSF100950">
    <property type="entry name" value="NagB/RpiA/CoA transferase-like"/>
    <property type="match status" value="1"/>
</dbReference>
<dbReference type="PROSITE" id="PS51000">
    <property type="entry name" value="HTH_DEOR_2"/>
    <property type="match status" value="1"/>
</dbReference>
<keyword evidence="4" id="KW-0804">Transcription</keyword>
<organism evidence="6 7">
    <name type="scientific">Mesorhizobium shonense</name>
    <dbReference type="NCBI Taxonomy" id="1209948"/>
    <lineage>
        <taxon>Bacteria</taxon>
        <taxon>Pseudomonadati</taxon>
        <taxon>Pseudomonadota</taxon>
        <taxon>Alphaproteobacteria</taxon>
        <taxon>Hyphomicrobiales</taxon>
        <taxon>Phyllobacteriaceae</taxon>
        <taxon>Mesorhizobium</taxon>
    </lineage>
</organism>
<dbReference type="Proteomes" id="UP001549036">
    <property type="component" value="Unassembled WGS sequence"/>
</dbReference>
<evidence type="ECO:0000259" key="5">
    <source>
        <dbReference type="PROSITE" id="PS51000"/>
    </source>
</evidence>
<dbReference type="InterPro" id="IPR036390">
    <property type="entry name" value="WH_DNA-bd_sf"/>
</dbReference>
<dbReference type="InterPro" id="IPR037171">
    <property type="entry name" value="NagB/RpiA_transferase-like"/>
</dbReference>
<dbReference type="PANTHER" id="PTHR30363:SF4">
    <property type="entry name" value="GLYCEROL-3-PHOSPHATE REGULON REPRESSOR"/>
    <property type="match status" value="1"/>
</dbReference>
<evidence type="ECO:0000313" key="6">
    <source>
        <dbReference type="EMBL" id="MET3595575.1"/>
    </source>
</evidence>
<dbReference type="Pfam" id="PF00455">
    <property type="entry name" value="DeoRC"/>
    <property type="match status" value="1"/>
</dbReference>
<name>A0ABV2HY57_9HYPH</name>
<dbReference type="RefSeq" id="WP_292302614.1">
    <property type="nucleotide sequence ID" value="NZ_JBEPLM010000010.1"/>
</dbReference>
<dbReference type="PANTHER" id="PTHR30363">
    <property type="entry name" value="HTH-TYPE TRANSCRIPTIONAL REGULATOR SRLR-RELATED"/>
    <property type="match status" value="1"/>
</dbReference>
<evidence type="ECO:0000256" key="1">
    <source>
        <dbReference type="ARBA" id="ARBA00022491"/>
    </source>
</evidence>
<accession>A0ABV2HY57</accession>
<dbReference type="Gene3D" id="3.40.50.1360">
    <property type="match status" value="1"/>
</dbReference>
<evidence type="ECO:0000256" key="4">
    <source>
        <dbReference type="ARBA" id="ARBA00023163"/>
    </source>
</evidence>
<evidence type="ECO:0000256" key="2">
    <source>
        <dbReference type="ARBA" id="ARBA00023015"/>
    </source>
</evidence>
<dbReference type="InterPro" id="IPR050313">
    <property type="entry name" value="Carb_Metab_HTH_regulators"/>
</dbReference>
<feature type="domain" description="HTH deoR-type" evidence="5">
    <location>
        <begin position="10"/>
        <end position="65"/>
    </location>
</feature>
<dbReference type="Gene3D" id="1.10.10.10">
    <property type="entry name" value="Winged helix-like DNA-binding domain superfamily/Winged helix DNA-binding domain"/>
    <property type="match status" value="1"/>
</dbReference>
<dbReference type="EMBL" id="JBEPLM010000010">
    <property type="protein sequence ID" value="MET3595575.1"/>
    <property type="molecule type" value="Genomic_DNA"/>
</dbReference>
<sequence length="262" mass="28032">MNIEPGRLTKKERHELILSEVRRSASIRVSKLARRIGVAGETIRRDLIELGEAGLINRTYGGATISLMTSEPAITERGLTMIEERARIGRGAAGLIENGRIVMIDGGSTTYEVARSFSQLRRDLTVITNSIGIASVAGANPSFRVILCPGTYDHREASVLGEDTVEFVRRYNADVAIIGASAVNAEGPSDMVSGAAAVKRAMMARSLSTMLVVTNDKFGRNSLERVCALSEISDLVTDSEPAAELRAAIDEAGAELHVFTAG</sequence>
<keyword evidence="2" id="KW-0805">Transcription regulation</keyword>
<dbReference type="InterPro" id="IPR001034">
    <property type="entry name" value="DeoR_HTH"/>
</dbReference>
<reference evidence="6 7" key="1">
    <citation type="submission" date="2024-06" db="EMBL/GenBank/DDBJ databases">
        <title>Genomic Encyclopedia of Type Strains, Phase IV (KMG-IV): sequencing the most valuable type-strain genomes for metagenomic binning, comparative biology and taxonomic classification.</title>
        <authorList>
            <person name="Goeker M."/>
        </authorList>
    </citation>
    <scope>NUCLEOTIDE SEQUENCE [LARGE SCALE GENOMIC DNA]</scope>
    <source>
        <strain evidence="6 7">DSM 29846</strain>
    </source>
</reference>
<dbReference type="PRINTS" id="PR00037">
    <property type="entry name" value="HTHLACR"/>
</dbReference>
<dbReference type="Pfam" id="PF08220">
    <property type="entry name" value="HTH_DeoR"/>
    <property type="match status" value="1"/>
</dbReference>
<keyword evidence="3" id="KW-0238">DNA-binding</keyword>